<dbReference type="InterPro" id="IPR002125">
    <property type="entry name" value="CMP_dCMP_dom"/>
</dbReference>
<evidence type="ECO:0000256" key="2">
    <source>
        <dbReference type="ARBA" id="ARBA00038160"/>
    </source>
</evidence>
<evidence type="ECO:0000256" key="1">
    <source>
        <dbReference type="ARBA" id="ARBA00022694"/>
    </source>
</evidence>
<sequence>MNCKRRKLDSSSHLPQDKMDVTCIGTSSKQEDGLENWQLRPVLDVDITDHRLPLIDVYVDKVSDPKQTSRLIQDLNTICPIPSLQHLKRVSKCGIILSLAGEDTAEMCVQKLRDQGLDTQGLNCESHIVQVSAVAPRTRAQYQEAIKLWPCNFHEDKYLEKILSGKLFSDSQKLEQQNYMKISLEAARRSVGCGGAGVGAVVVDPEKKKVIAVGYDNRDIRNAEVNVTKRKPLPSRDVEGPIELKRIKRYSSSEINHRQEASRQESKDLKYDKQIFFKDSPDSPDDSEKRGIVGGSDPGTTGTPKMGPYLCTGYDVYVTREPCTMCAMALVHSRKALRSLSSTHIKMGPDSFRICRIGQYRIYWTHNGLV</sequence>
<accession>A0ABQ8SEQ5</accession>
<comment type="similarity">
    <text evidence="2">Belongs to the cytidine and deoxycytidylate deaminase family. ADAT3 subfamily.</text>
</comment>
<organism evidence="5 6">
    <name type="scientific">Periplaneta americana</name>
    <name type="common">American cockroach</name>
    <name type="synonym">Blatta americana</name>
    <dbReference type="NCBI Taxonomy" id="6978"/>
    <lineage>
        <taxon>Eukaryota</taxon>
        <taxon>Metazoa</taxon>
        <taxon>Ecdysozoa</taxon>
        <taxon>Arthropoda</taxon>
        <taxon>Hexapoda</taxon>
        <taxon>Insecta</taxon>
        <taxon>Pterygota</taxon>
        <taxon>Neoptera</taxon>
        <taxon>Polyneoptera</taxon>
        <taxon>Dictyoptera</taxon>
        <taxon>Blattodea</taxon>
        <taxon>Blattoidea</taxon>
        <taxon>Blattidae</taxon>
        <taxon>Blattinae</taxon>
        <taxon>Periplaneta</taxon>
    </lineage>
</organism>
<comment type="caution">
    <text evidence="5">The sequence shown here is derived from an EMBL/GenBank/DDBJ whole genome shotgun (WGS) entry which is preliminary data.</text>
</comment>
<protein>
    <recommendedName>
        <fullName evidence="4">CMP/dCMP-type deaminase domain-containing protein</fullName>
    </recommendedName>
</protein>
<feature type="compositionally biased region" description="Basic and acidic residues" evidence="3">
    <location>
        <begin position="277"/>
        <end position="291"/>
    </location>
</feature>
<dbReference type="Pfam" id="PF00383">
    <property type="entry name" value="dCMP_cyt_deam_1"/>
    <property type="match status" value="1"/>
</dbReference>
<name>A0ABQ8SEQ5_PERAM</name>
<evidence type="ECO:0000259" key="4">
    <source>
        <dbReference type="PROSITE" id="PS51747"/>
    </source>
</evidence>
<reference evidence="5 6" key="1">
    <citation type="journal article" date="2022" name="Allergy">
        <title>Genome assembly and annotation of Periplaneta americana reveal a comprehensive cockroach allergen profile.</title>
        <authorList>
            <person name="Wang L."/>
            <person name="Xiong Q."/>
            <person name="Saelim N."/>
            <person name="Wang L."/>
            <person name="Nong W."/>
            <person name="Wan A.T."/>
            <person name="Shi M."/>
            <person name="Liu X."/>
            <person name="Cao Q."/>
            <person name="Hui J.H.L."/>
            <person name="Sookrung N."/>
            <person name="Leung T.F."/>
            <person name="Tungtrongchitr A."/>
            <person name="Tsui S.K.W."/>
        </authorList>
    </citation>
    <scope>NUCLEOTIDE SEQUENCE [LARGE SCALE GENOMIC DNA]</scope>
    <source>
        <strain evidence="5">PWHHKU_190912</strain>
    </source>
</reference>
<keyword evidence="6" id="KW-1185">Reference proteome</keyword>
<keyword evidence="1" id="KW-0819">tRNA processing</keyword>
<dbReference type="Gene3D" id="3.40.140.10">
    <property type="entry name" value="Cytidine Deaminase, domain 2"/>
    <property type="match status" value="1"/>
</dbReference>
<dbReference type="Proteomes" id="UP001148838">
    <property type="component" value="Unassembled WGS sequence"/>
</dbReference>
<dbReference type="EMBL" id="JAJSOF020000029">
    <property type="protein sequence ID" value="KAJ4432594.1"/>
    <property type="molecule type" value="Genomic_DNA"/>
</dbReference>
<feature type="region of interest" description="Disordered" evidence="3">
    <location>
        <begin position="277"/>
        <end position="305"/>
    </location>
</feature>
<dbReference type="PANTHER" id="PTHR11079:SF156">
    <property type="entry name" value="INACTIVE TRNA-SPECIFIC ADENOSINE DEAMINASE-LIKE PROTEIN 3-RELATED"/>
    <property type="match status" value="1"/>
</dbReference>
<dbReference type="SUPFAM" id="SSF53927">
    <property type="entry name" value="Cytidine deaminase-like"/>
    <property type="match status" value="1"/>
</dbReference>
<feature type="domain" description="CMP/dCMP-type deaminase" evidence="4">
    <location>
        <begin position="174"/>
        <end position="355"/>
    </location>
</feature>
<evidence type="ECO:0000313" key="6">
    <source>
        <dbReference type="Proteomes" id="UP001148838"/>
    </source>
</evidence>
<dbReference type="PROSITE" id="PS51747">
    <property type="entry name" value="CYT_DCMP_DEAMINASES_2"/>
    <property type="match status" value="1"/>
</dbReference>
<evidence type="ECO:0000256" key="3">
    <source>
        <dbReference type="SAM" id="MobiDB-lite"/>
    </source>
</evidence>
<proteinExistence type="inferred from homology"/>
<dbReference type="InterPro" id="IPR016193">
    <property type="entry name" value="Cytidine_deaminase-like"/>
</dbReference>
<gene>
    <name evidence="5" type="ORF">ANN_21217</name>
</gene>
<dbReference type="PANTHER" id="PTHR11079">
    <property type="entry name" value="CYTOSINE DEAMINASE FAMILY MEMBER"/>
    <property type="match status" value="1"/>
</dbReference>
<evidence type="ECO:0000313" key="5">
    <source>
        <dbReference type="EMBL" id="KAJ4432594.1"/>
    </source>
</evidence>